<evidence type="ECO:0000313" key="5">
    <source>
        <dbReference type="Proteomes" id="UP000270185"/>
    </source>
</evidence>
<dbReference type="InterPro" id="IPR036163">
    <property type="entry name" value="HMA_dom_sf"/>
</dbReference>
<dbReference type="Proteomes" id="UP000270185">
    <property type="component" value="Chromosome"/>
</dbReference>
<dbReference type="KEGG" id="ccas:EIB73_11955"/>
<dbReference type="PROSITE" id="PS50846">
    <property type="entry name" value="HMA_2"/>
    <property type="match status" value="1"/>
</dbReference>
<dbReference type="GO" id="GO:0046872">
    <property type="term" value="F:metal ion binding"/>
    <property type="evidence" value="ECO:0007669"/>
    <property type="project" value="UniProtKB-KW"/>
</dbReference>
<dbReference type="InterPro" id="IPR006121">
    <property type="entry name" value="HMA_dom"/>
</dbReference>
<dbReference type="SUPFAM" id="SSF55008">
    <property type="entry name" value="HMA, heavy metal-associated domain"/>
    <property type="match status" value="1"/>
</dbReference>
<dbReference type="PROSITE" id="PS01047">
    <property type="entry name" value="HMA_1"/>
    <property type="match status" value="1"/>
</dbReference>
<sequence length="85" mass="8708">MNQLVEINGMTCGGCVKSVEKALKTIEGVEAVNVTLSPPQANIVTDHTINNQRLKDVLSKAGGYSLAGDSEGDTAPKKSGGSCCG</sequence>
<dbReference type="EMBL" id="CP034159">
    <property type="protein sequence ID" value="AZI33852.1"/>
    <property type="molecule type" value="Genomic_DNA"/>
</dbReference>
<dbReference type="Gene3D" id="3.30.70.100">
    <property type="match status" value="1"/>
</dbReference>
<accession>A0A3G8XKY9</accession>
<feature type="domain" description="HMA" evidence="3">
    <location>
        <begin position="1"/>
        <end position="66"/>
    </location>
</feature>
<organism evidence="4 5">
    <name type="scientific">Kaistella carnis</name>
    <dbReference type="NCBI Taxonomy" id="1241979"/>
    <lineage>
        <taxon>Bacteria</taxon>
        <taxon>Pseudomonadati</taxon>
        <taxon>Bacteroidota</taxon>
        <taxon>Flavobacteriia</taxon>
        <taxon>Flavobacteriales</taxon>
        <taxon>Weeksellaceae</taxon>
        <taxon>Chryseobacterium group</taxon>
        <taxon>Kaistella</taxon>
    </lineage>
</organism>
<evidence type="ECO:0000256" key="1">
    <source>
        <dbReference type="ARBA" id="ARBA00022723"/>
    </source>
</evidence>
<dbReference type="RefSeq" id="WP_125025491.1">
    <property type="nucleotide sequence ID" value="NZ_CP034159.1"/>
</dbReference>
<dbReference type="Pfam" id="PF00403">
    <property type="entry name" value="HMA"/>
    <property type="match status" value="1"/>
</dbReference>
<dbReference type="CDD" id="cd00371">
    <property type="entry name" value="HMA"/>
    <property type="match status" value="1"/>
</dbReference>
<gene>
    <name evidence="4" type="ORF">EIB73_11955</name>
</gene>
<keyword evidence="1" id="KW-0479">Metal-binding</keyword>
<dbReference type="OrthoDB" id="1521937at2"/>
<protein>
    <submittedName>
        <fullName evidence="4">Heavy-metal-associated domain-containing protein</fullName>
    </submittedName>
</protein>
<proteinExistence type="predicted"/>
<dbReference type="AlphaFoldDB" id="A0A3G8XKY9"/>
<dbReference type="InterPro" id="IPR017969">
    <property type="entry name" value="Heavy-metal-associated_CS"/>
</dbReference>
<reference evidence="5" key="1">
    <citation type="submission" date="2018-11" db="EMBL/GenBank/DDBJ databases">
        <title>Proposal to divide the Flavobacteriaceae and reorganize its genera based on Amino Acid Identity values calculated from whole genome sequences.</title>
        <authorList>
            <person name="Nicholson A.C."/>
            <person name="Gulvik C.A."/>
            <person name="Whitney A.M."/>
            <person name="Humrighouse B.W."/>
            <person name="Bell M."/>
            <person name="Holmes B."/>
            <person name="Steigerwalt A.G."/>
            <person name="Villarma A."/>
            <person name="Sheth M."/>
            <person name="Batra D."/>
            <person name="Pryor J."/>
            <person name="Bernardet J.-F."/>
            <person name="Hugo C."/>
            <person name="Kampfer P."/>
            <person name="Newman J.D."/>
            <person name="McQuiston J.R."/>
        </authorList>
    </citation>
    <scope>NUCLEOTIDE SEQUENCE [LARGE SCALE GENOMIC DNA]</scope>
    <source>
        <strain evidence="5">G0081</strain>
    </source>
</reference>
<evidence type="ECO:0000259" key="3">
    <source>
        <dbReference type="PROSITE" id="PS50846"/>
    </source>
</evidence>
<name>A0A3G8XKY9_9FLAO</name>
<evidence type="ECO:0000313" key="4">
    <source>
        <dbReference type="EMBL" id="AZI33852.1"/>
    </source>
</evidence>
<evidence type="ECO:0000256" key="2">
    <source>
        <dbReference type="SAM" id="MobiDB-lite"/>
    </source>
</evidence>
<feature type="region of interest" description="Disordered" evidence="2">
    <location>
        <begin position="65"/>
        <end position="85"/>
    </location>
</feature>
<keyword evidence="5" id="KW-1185">Reference proteome</keyword>